<accession>A0ABY9YX28</accession>
<organism evidence="3 4">
    <name type="scientific">Halomonas piscis</name>
    <dbReference type="NCBI Taxonomy" id="3031727"/>
    <lineage>
        <taxon>Bacteria</taxon>
        <taxon>Pseudomonadati</taxon>
        <taxon>Pseudomonadota</taxon>
        <taxon>Gammaproteobacteria</taxon>
        <taxon>Oceanospirillales</taxon>
        <taxon>Halomonadaceae</taxon>
        <taxon>Halomonas</taxon>
    </lineage>
</organism>
<protein>
    <submittedName>
        <fullName evidence="3">Uncharacterized protein</fullName>
    </submittedName>
</protein>
<evidence type="ECO:0000256" key="2">
    <source>
        <dbReference type="SAM" id="SignalP"/>
    </source>
</evidence>
<name>A0ABY9YX28_9GAMM</name>
<dbReference type="EMBL" id="CP119391">
    <property type="protein sequence ID" value="WNK19026.1"/>
    <property type="molecule type" value="Genomic_DNA"/>
</dbReference>
<feature type="region of interest" description="Disordered" evidence="1">
    <location>
        <begin position="156"/>
        <end position="196"/>
    </location>
</feature>
<evidence type="ECO:0000313" key="4">
    <source>
        <dbReference type="Proteomes" id="UP001301869"/>
    </source>
</evidence>
<feature type="compositionally biased region" description="Acidic residues" evidence="1">
    <location>
        <begin position="187"/>
        <end position="196"/>
    </location>
</feature>
<keyword evidence="2" id="KW-0732">Signal</keyword>
<sequence>MPSTNMPFFSARAGASVLLAALLAAPAGAFAATLSLPADATVGVEVVDTISFAGGESRQEGILLRPADISQASATLPEYCVIVGDAQRDDDRMRITAHDVTCIETDSAASSIFSGEIEASAYDSDGQYGIHCEGNDCRLPAGHAFALTLGAPLDITEQANPSEEINKQRREASGEGVANPIPSERPDPEDSQSAED</sequence>
<evidence type="ECO:0000313" key="3">
    <source>
        <dbReference type="EMBL" id="WNK19026.1"/>
    </source>
</evidence>
<feature type="chain" id="PRO_5046605861" evidence="2">
    <location>
        <begin position="32"/>
        <end position="196"/>
    </location>
</feature>
<gene>
    <name evidence="3" type="ORF">P1P91_09030</name>
</gene>
<proteinExistence type="predicted"/>
<feature type="signal peptide" evidence="2">
    <location>
        <begin position="1"/>
        <end position="31"/>
    </location>
</feature>
<dbReference type="RefSeq" id="WP_311882085.1">
    <property type="nucleotide sequence ID" value="NZ_CP119391.1"/>
</dbReference>
<keyword evidence="4" id="KW-1185">Reference proteome</keyword>
<feature type="compositionally biased region" description="Basic and acidic residues" evidence="1">
    <location>
        <begin position="164"/>
        <end position="173"/>
    </location>
</feature>
<reference evidence="3 4" key="1">
    <citation type="submission" date="2023-03" db="EMBL/GenBank/DDBJ databases">
        <title>Halomonas sp. nov., isolated from Korean tranditional fermented seafood 'Jeotgal'.</title>
        <authorList>
            <person name="Kim B."/>
            <person name="Shin N.-R."/>
        </authorList>
    </citation>
    <scope>NUCLEOTIDE SEQUENCE [LARGE SCALE GENOMIC DNA]</scope>
    <source>
        <strain evidence="3 4">SG2L-4</strain>
    </source>
</reference>
<dbReference type="Proteomes" id="UP001301869">
    <property type="component" value="Chromosome"/>
</dbReference>
<evidence type="ECO:0000256" key="1">
    <source>
        <dbReference type="SAM" id="MobiDB-lite"/>
    </source>
</evidence>